<evidence type="ECO:0000313" key="1">
    <source>
        <dbReference type="EMBL" id="KKM02949.1"/>
    </source>
</evidence>
<gene>
    <name evidence="1" type="ORF">LCGC14_1779340</name>
</gene>
<organism evidence="1">
    <name type="scientific">marine sediment metagenome</name>
    <dbReference type="NCBI Taxonomy" id="412755"/>
    <lineage>
        <taxon>unclassified sequences</taxon>
        <taxon>metagenomes</taxon>
        <taxon>ecological metagenomes</taxon>
    </lineage>
</organism>
<accession>A0A0F9GVZ7</accession>
<sequence>MHDNTRSKTVKRRCSPEIEVYVTGYARNSHVSATAIALETQREFEDSPSTRTVQEMVGEVRSQSQSRPWRLRDADADDAAVILGVLADQMYTSGGKITEISQVDAEWIIRLSYAGVGDLPPGFLYSLAITYQLREETDAATSDLDALIAFAPWRNETAWTRYIEAVEPTGLIPRHAAAVGDYKQLLRKLGFPGETANR</sequence>
<reference evidence="1" key="1">
    <citation type="journal article" date="2015" name="Nature">
        <title>Complex archaea that bridge the gap between prokaryotes and eukaryotes.</title>
        <authorList>
            <person name="Spang A."/>
            <person name="Saw J.H."/>
            <person name="Jorgensen S.L."/>
            <person name="Zaremba-Niedzwiedzka K."/>
            <person name="Martijn J."/>
            <person name="Lind A.E."/>
            <person name="van Eijk R."/>
            <person name="Schleper C."/>
            <person name="Guy L."/>
            <person name="Ettema T.J."/>
        </authorList>
    </citation>
    <scope>NUCLEOTIDE SEQUENCE</scope>
</reference>
<proteinExistence type="predicted"/>
<dbReference type="AlphaFoldDB" id="A0A0F9GVZ7"/>
<protein>
    <submittedName>
        <fullName evidence="1">Uncharacterized protein</fullName>
    </submittedName>
</protein>
<dbReference type="EMBL" id="LAZR01016800">
    <property type="protein sequence ID" value="KKM02949.1"/>
    <property type="molecule type" value="Genomic_DNA"/>
</dbReference>
<name>A0A0F9GVZ7_9ZZZZ</name>
<comment type="caution">
    <text evidence="1">The sequence shown here is derived from an EMBL/GenBank/DDBJ whole genome shotgun (WGS) entry which is preliminary data.</text>
</comment>